<name>A0A183V1H6_TOXCA</name>
<feature type="region of interest" description="Disordered" evidence="2">
    <location>
        <begin position="1"/>
        <end position="26"/>
    </location>
</feature>
<dbReference type="EMBL" id="UYWY01022338">
    <property type="protein sequence ID" value="VDM45917.1"/>
    <property type="molecule type" value="Genomic_DNA"/>
</dbReference>
<accession>A0A183V1H6</accession>
<evidence type="ECO:0000256" key="1">
    <source>
        <dbReference type="SAM" id="Coils"/>
    </source>
</evidence>
<organism evidence="4 5">
    <name type="scientific">Toxocara canis</name>
    <name type="common">Canine roundworm</name>
    <dbReference type="NCBI Taxonomy" id="6265"/>
    <lineage>
        <taxon>Eukaryota</taxon>
        <taxon>Metazoa</taxon>
        <taxon>Ecdysozoa</taxon>
        <taxon>Nematoda</taxon>
        <taxon>Chromadorea</taxon>
        <taxon>Rhabditida</taxon>
        <taxon>Spirurina</taxon>
        <taxon>Ascaridomorpha</taxon>
        <taxon>Ascaridoidea</taxon>
        <taxon>Toxocaridae</taxon>
        <taxon>Toxocara</taxon>
    </lineage>
</organism>
<dbReference type="Proteomes" id="UP000050794">
    <property type="component" value="Unassembled WGS sequence"/>
</dbReference>
<dbReference type="WBParaSite" id="TCNE_0001459601-mRNA-1">
    <property type="protein sequence ID" value="TCNE_0001459601-mRNA-1"/>
    <property type="gene ID" value="TCNE_0001459601"/>
</dbReference>
<protein>
    <submittedName>
        <fullName evidence="5">Proline-rich protein PRCC</fullName>
    </submittedName>
</protein>
<dbReference type="AlphaFoldDB" id="A0A183V1H6"/>
<keyword evidence="4" id="KW-1185">Reference proteome</keyword>
<dbReference type="Pfam" id="PF10253">
    <property type="entry name" value="PRCC"/>
    <property type="match status" value="1"/>
</dbReference>
<keyword evidence="1" id="KW-0175">Coiled coil</keyword>
<sequence>MNRDEDDYFGAKANTEKIDSDAGGSETIPSGLGDGFGILTSLPLGTTTSTKSKRNEKIGDDELEELVRRKQWEIKLAKKIEKKRRRIEKKAKKEAKKLKKAAANDSAGIAKKKKTKIDAFGGLVGLTYDSDDESDDKKVPKKNAVIVEEGSDESDVGSNDFFGLRSTSEVPQPPIDHVLPTVMSDISYGPTRPPIRLNQDPAFDYTNASVEILPSKAEGPSTSGIIDNVEAQRMIYSHDVATWGGTEASAAAAVDSIVDVSVDQALGPNVQANLLKNLHNKSLAEATLSHLAAVPKAKKPADMIARRKHQITYLATVAVAREEQLAEQWSQNRHMKRVSAQKYGF</sequence>
<evidence type="ECO:0000313" key="3">
    <source>
        <dbReference type="EMBL" id="VDM45917.1"/>
    </source>
</evidence>
<evidence type="ECO:0000313" key="4">
    <source>
        <dbReference type="Proteomes" id="UP000050794"/>
    </source>
</evidence>
<dbReference type="InterPro" id="IPR018800">
    <property type="entry name" value="PRCC"/>
</dbReference>
<feature type="coiled-coil region" evidence="1">
    <location>
        <begin position="77"/>
        <end position="104"/>
    </location>
</feature>
<dbReference type="GO" id="GO:0005634">
    <property type="term" value="C:nucleus"/>
    <property type="evidence" value="ECO:0007669"/>
    <property type="project" value="TreeGrafter"/>
</dbReference>
<dbReference type="PANTHER" id="PTHR13621">
    <property type="entry name" value="PROLINE-RICH PROTEIN PRCC"/>
    <property type="match status" value="1"/>
</dbReference>
<reference evidence="3 4" key="2">
    <citation type="submission" date="2018-11" db="EMBL/GenBank/DDBJ databases">
        <authorList>
            <consortium name="Pathogen Informatics"/>
        </authorList>
    </citation>
    <scope>NUCLEOTIDE SEQUENCE [LARGE SCALE GENOMIC DNA]</scope>
</reference>
<proteinExistence type="predicted"/>
<evidence type="ECO:0000256" key="2">
    <source>
        <dbReference type="SAM" id="MobiDB-lite"/>
    </source>
</evidence>
<reference evidence="5" key="1">
    <citation type="submission" date="2016-06" db="UniProtKB">
        <authorList>
            <consortium name="WormBaseParasite"/>
        </authorList>
    </citation>
    <scope>IDENTIFICATION</scope>
</reference>
<gene>
    <name evidence="3" type="ORF">TCNE_LOCUS14596</name>
</gene>
<evidence type="ECO:0000313" key="5">
    <source>
        <dbReference type="WBParaSite" id="TCNE_0001459601-mRNA-1"/>
    </source>
</evidence>
<dbReference type="PANTHER" id="PTHR13621:SF2">
    <property type="entry name" value="PROLINE-RICH PROTEIN PRCC"/>
    <property type="match status" value="1"/>
</dbReference>